<dbReference type="PROSITE" id="PS00606">
    <property type="entry name" value="KS3_1"/>
    <property type="match status" value="1"/>
</dbReference>
<dbReference type="InterPro" id="IPR014031">
    <property type="entry name" value="Ketoacyl_synth_C"/>
</dbReference>
<dbReference type="InterPro" id="IPR049900">
    <property type="entry name" value="PKS_mFAS_DH"/>
</dbReference>
<dbReference type="PANTHER" id="PTHR43775">
    <property type="entry name" value="FATTY ACID SYNTHASE"/>
    <property type="match status" value="1"/>
</dbReference>
<feature type="domain" description="PKS/mFAS DH" evidence="10">
    <location>
        <begin position="978"/>
        <end position="1288"/>
    </location>
</feature>
<dbReference type="Gene3D" id="3.10.129.110">
    <property type="entry name" value="Polyketide synthase dehydratase"/>
    <property type="match status" value="1"/>
</dbReference>
<feature type="region of interest" description="Disordered" evidence="7">
    <location>
        <begin position="2496"/>
        <end position="2549"/>
    </location>
</feature>
<dbReference type="PROSITE" id="PS52004">
    <property type="entry name" value="KS3_2"/>
    <property type="match status" value="1"/>
</dbReference>
<feature type="domain" description="Carrier" evidence="8">
    <location>
        <begin position="2414"/>
        <end position="2488"/>
    </location>
</feature>
<keyword evidence="12" id="KW-1185">Reference proteome</keyword>
<evidence type="ECO:0000256" key="5">
    <source>
        <dbReference type="ARBA" id="ARBA00023268"/>
    </source>
</evidence>
<dbReference type="InterPro" id="IPR014043">
    <property type="entry name" value="Acyl_transferase_dom"/>
</dbReference>
<dbReference type="Gene3D" id="3.40.366.10">
    <property type="entry name" value="Malonyl-Coenzyme A Acyl Carrier Protein, domain 2"/>
    <property type="match status" value="1"/>
</dbReference>
<dbReference type="PROSITE" id="PS00012">
    <property type="entry name" value="PHOSPHOPANTETHEINE"/>
    <property type="match status" value="1"/>
</dbReference>
<dbReference type="InterPro" id="IPR032821">
    <property type="entry name" value="PKS_assoc"/>
</dbReference>
<dbReference type="Pfam" id="PF23297">
    <property type="entry name" value="ACP_SdgA_C"/>
    <property type="match status" value="1"/>
</dbReference>
<dbReference type="CDD" id="cd00833">
    <property type="entry name" value="PKS"/>
    <property type="match status" value="1"/>
</dbReference>
<dbReference type="SUPFAM" id="SSF51735">
    <property type="entry name" value="NAD(P)-binding Rossmann-fold domains"/>
    <property type="match status" value="2"/>
</dbReference>
<dbReference type="InterPro" id="IPR029063">
    <property type="entry name" value="SAM-dependent_MTases_sf"/>
</dbReference>
<dbReference type="InterPro" id="IPR016039">
    <property type="entry name" value="Thiolase-like"/>
</dbReference>
<name>A0AA39W3Z1_9PEZI</name>
<dbReference type="GO" id="GO:0004315">
    <property type="term" value="F:3-oxoacyl-[acyl-carrier-protein] synthase activity"/>
    <property type="evidence" value="ECO:0007669"/>
    <property type="project" value="InterPro"/>
</dbReference>
<dbReference type="Pfam" id="PF16197">
    <property type="entry name" value="KAsynt_C_assoc"/>
    <property type="match status" value="1"/>
</dbReference>
<dbReference type="SUPFAM" id="SSF52151">
    <property type="entry name" value="FabD/lysophospholipase-like"/>
    <property type="match status" value="1"/>
</dbReference>
<keyword evidence="5" id="KW-0511">Multifunctional enzyme</keyword>
<keyword evidence="4" id="KW-0560">Oxidoreductase</keyword>
<dbReference type="GO" id="GO:0006633">
    <property type="term" value="P:fatty acid biosynthetic process"/>
    <property type="evidence" value="ECO:0007669"/>
    <property type="project" value="InterPro"/>
</dbReference>
<evidence type="ECO:0000313" key="11">
    <source>
        <dbReference type="EMBL" id="KAK0610089.1"/>
    </source>
</evidence>
<dbReference type="Pfam" id="PF02801">
    <property type="entry name" value="Ketoacyl-synt_C"/>
    <property type="match status" value="1"/>
</dbReference>
<dbReference type="Pfam" id="PF00109">
    <property type="entry name" value="ketoacyl-synt"/>
    <property type="match status" value="1"/>
</dbReference>
<dbReference type="GO" id="GO:0044550">
    <property type="term" value="P:secondary metabolite biosynthetic process"/>
    <property type="evidence" value="ECO:0007669"/>
    <property type="project" value="TreeGrafter"/>
</dbReference>
<dbReference type="SMART" id="SM00823">
    <property type="entry name" value="PKS_PP"/>
    <property type="match status" value="1"/>
</dbReference>
<dbReference type="GO" id="GO:0016491">
    <property type="term" value="F:oxidoreductase activity"/>
    <property type="evidence" value="ECO:0007669"/>
    <property type="project" value="UniProtKB-KW"/>
</dbReference>
<dbReference type="InterPro" id="IPR049551">
    <property type="entry name" value="PKS_DH_C"/>
</dbReference>
<accession>A0AA39W3Z1</accession>
<dbReference type="InterPro" id="IPR036291">
    <property type="entry name" value="NAD(P)-bd_dom_sf"/>
</dbReference>
<dbReference type="SMART" id="SM00822">
    <property type="entry name" value="PKS_KR"/>
    <property type="match status" value="1"/>
</dbReference>
<keyword evidence="3" id="KW-0808">Transferase</keyword>
<dbReference type="Gene3D" id="1.10.1200.10">
    <property type="entry name" value="ACP-like"/>
    <property type="match status" value="1"/>
</dbReference>
<dbReference type="Pfam" id="PF08659">
    <property type="entry name" value="KR"/>
    <property type="match status" value="1"/>
</dbReference>
<dbReference type="InterPro" id="IPR018201">
    <property type="entry name" value="Ketoacyl_synth_AS"/>
</dbReference>
<dbReference type="SUPFAM" id="SSF53901">
    <property type="entry name" value="Thiolase-like"/>
    <property type="match status" value="1"/>
</dbReference>
<dbReference type="InterPro" id="IPR009081">
    <property type="entry name" value="PP-bd_ACP"/>
</dbReference>
<dbReference type="Gene3D" id="3.40.50.720">
    <property type="entry name" value="NAD(P)-binding Rossmann-like Domain"/>
    <property type="match status" value="2"/>
</dbReference>
<evidence type="ECO:0000313" key="12">
    <source>
        <dbReference type="Proteomes" id="UP001174934"/>
    </source>
</evidence>
<dbReference type="PROSITE" id="PS50075">
    <property type="entry name" value="CARRIER"/>
    <property type="match status" value="1"/>
</dbReference>
<comment type="caution">
    <text evidence="11">The sequence shown here is derived from an EMBL/GenBank/DDBJ whole genome shotgun (WGS) entry which is preliminary data.</text>
</comment>
<feature type="compositionally biased region" description="Polar residues" evidence="7">
    <location>
        <begin position="2538"/>
        <end position="2548"/>
    </location>
</feature>
<dbReference type="InterPro" id="IPR020807">
    <property type="entry name" value="PKS_DH"/>
</dbReference>
<dbReference type="InterPro" id="IPR014030">
    <property type="entry name" value="Ketoacyl_synth_N"/>
</dbReference>
<evidence type="ECO:0000256" key="6">
    <source>
        <dbReference type="PROSITE-ProRule" id="PRU01363"/>
    </source>
</evidence>
<evidence type="ECO:0000259" key="9">
    <source>
        <dbReference type="PROSITE" id="PS52004"/>
    </source>
</evidence>
<keyword evidence="1" id="KW-0596">Phosphopantetheine</keyword>
<dbReference type="InterPro" id="IPR001227">
    <property type="entry name" value="Ac_transferase_dom_sf"/>
</dbReference>
<evidence type="ECO:0000256" key="2">
    <source>
        <dbReference type="ARBA" id="ARBA00022553"/>
    </source>
</evidence>
<dbReference type="InterPro" id="IPR020806">
    <property type="entry name" value="PKS_PP-bd"/>
</dbReference>
<evidence type="ECO:0000256" key="7">
    <source>
        <dbReference type="SAM" id="MobiDB-lite"/>
    </source>
</evidence>
<dbReference type="InterPro" id="IPR013968">
    <property type="entry name" value="PKS_KR"/>
</dbReference>
<dbReference type="SMART" id="SM00825">
    <property type="entry name" value="PKS_KS"/>
    <property type="match status" value="1"/>
</dbReference>
<dbReference type="Pfam" id="PF14765">
    <property type="entry name" value="PS-DH"/>
    <property type="match status" value="1"/>
</dbReference>
<dbReference type="SUPFAM" id="SSF53335">
    <property type="entry name" value="S-adenosyl-L-methionine-dependent methyltransferases"/>
    <property type="match status" value="1"/>
</dbReference>
<dbReference type="SMART" id="SM00826">
    <property type="entry name" value="PKS_DH"/>
    <property type="match status" value="1"/>
</dbReference>
<dbReference type="InterPro" id="IPR020841">
    <property type="entry name" value="PKS_Beta-ketoAc_synthase_dom"/>
</dbReference>
<feature type="compositionally biased region" description="Low complexity" evidence="7">
    <location>
        <begin position="2521"/>
        <end position="2532"/>
    </location>
</feature>
<dbReference type="InterPro" id="IPR036736">
    <property type="entry name" value="ACP-like_sf"/>
</dbReference>
<dbReference type="PANTHER" id="PTHR43775:SF20">
    <property type="entry name" value="HYBRID PKS-NRPS SYNTHETASE APDA"/>
    <property type="match status" value="1"/>
</dbReference>
<evidence type="ECO:0000256" key="3">
    <source>
        <dbReference type="ARBA" id="ARBA00022679"/>
    </source>
</evidence>
<gene>
    <name evidence="11" type="ORF">B0T17DRAFT_629823</name>
</gene>
<evidence type="ECO:0008006" key="13">
    <source>
        <dbReference type="Google" id="ProtNLM"/>
    </source>
</evidence>
<feature type="domain" description="Ketosynthase family 3 (KS3)" evidence="9">
    <location>
        <begin position="8"/>
        <end position="457"/>
    </location>
</feature>
<evidence type="ECO:0000256" key="1">
    <source>
        <dbReference type="ARBA" id="ARBA00022450"/>
    </source>
</evidence>
<dbReference type="Pfam" id="PF00698">
    <property type="entry name" value="Acyl_transf_1"/>
    <property type="match status" value="1"/>
</dbReference>
<sequence length="2564" mass="284153">MAYKMPSSEPMAIVGIGCRFPGRVTSPSELWQLLKDPKNLSRHIPAERFNIDAFYHPDGEYHGTTNSPKAYFLDQDHRVFDAGFFNITPKEAEAIDPQHRMLLEVVYEALESAGYTLQQYAGKNVGVFTGMMTADYDGLSQRDDLFSSQYFATGNARSIAANRLSYFYNFRGPSMTIDTACSSSLVALHQAVLSLRSGDCEMACVTGVNLIITPDQFLAESNLHMLSPTGHCRMWDAKADGYARGEGIAAVFIKPLSKALADQDHIEAIIRETGVNSDGRSKGITMPNWEAQSALIQETYRRSGLDSKSAGDRCQYFEAHGTGTSAGDPNEARAIDDAFFHIHGRKEHHHEASDRAVTSTMATQKLLVGSIKTVIGHTEGAAGLAGLLKVVLAMNHNIVPPNLHLDQLAPSVEQHCTDLSIPTHTTPWPHVPDGQPKRASVNSFGFGGTNAHVIVEQYEPKVHDIVAEHFQPNVHLPKECPQMIEHECCSPKGQVILPLLLSAQSYTSLIALARKYLQFVRDHTIIPREELAWGSYAHRTPFEFRVALSGKSVGDLMAKLDQFVVSATKLPTSSIAFRVKHDERPKILGIFTGQGAQWATMSRGLLQSNRTYAQTIRRLDQILQNCPHPPAWSLENEIMVEESISRVQKAAIAQPLCTAVQLALVDLLYSLGIGFHTVVGHSSGEIGAAYAAGRLSLRDAMLISYYRGMFTHLACSANGDKGGMLAAGLTREEAAEWCGHREYSNAVYFAASNAPNLVTLSGDLEAVKKMQQTLVAKHTFAHRLPVDTAYHSPHMELPATKYQAALADCGITPSARSTHETMWVSSVYGHGEPDVAELQSTYWRDNMLKPVLFCEAVETALSDFGPFDCLVEVGPHTTLKSSVEQIMQKKIGTALPYSGLLVRGMDDRVAFSDFLGWMWMQFASSSPQIHRFVLGSVQPDLIGSHLKNMPTYPWDHSHVYWRQSRISRQHHFKTDPPHELLGVRTCDDNQYELRWRNILHLDKIPWAEHHSFQGHSLVPASAYCIMALDAARALSGGRPASMVELMDLKFHNGIILEPDSHGVEVMFSLKVAEAFREKEDPSTMEASFILTSGGPHGSDPMKLNFSGTLRIVFGTPHRFMLPSRPLERPETLHASASGFYKMMAGTGLTYSGPFKGLKDVHRRYNFASGTVDKMHVDDDTMLSISPATMDSCLQTAFLTISSPGDEVLWTSFLPKSIDRIRFNMAICNVVKTCKEELVVDAYLTREKPFTRESAASYTADIHVFSEDEFMEMQIEGLTVESFSPARPDQDRLLYLTTVLLPDPEDEIVQASATDLHPPSPMLTESCDRVASFYISKAFAVNRICQSSQRAIFPAGCRSEWEVATNSWPTETAQTLDAFVHKSPYFSTLDFVRRIGQNLPDVLMGMLPTIVEEAHQLVGFQNHVSRVVGQISHKYSRMKILGLTDPDLGLTPHVLEGLDNMFATFRVGAEAEKNLTSCILTTEYLQRKVTVSRVDLDVEDPKLSADSGYDLVIFTTSLIENQKSRSVFNKIRRMMRPGGFLILVHDARSPLKDRLRRCASSLESEDTIPTTPKWVDLLDECGFGHSMRNSEQNYLPGFSLIVRQAESRTKMMYRRPLAHLAECRMTGRVLVVGGGSLGISLIAKNVCQTLLDHQCHNITAVETLDHIDPSKFLSFSAVILLSEIFEPILATMTHSRMDALRALVRPDVAILWVTHNAMTQNSDHASSFGFARTLIAETPGLHLQVLDLDTLATGPAVDAISKAFARLTLHHLDHDVKDENALCLHEHEVHFAKGSRYVPRILPWKEGNNRVNAHRRVVSNPVNTLKKSVEIVPTRSKHIATQYEAEVSSFSLRDKSTICVEYSTVDVVNLGLGNSPHVCVGRNHSTGQMLATLSKTNASFVAPHHTCISNIPHGHTDLPLFLALLSRYLTALTVAHVVQGKNVLLVDPDELFEQCAKDVLVKRGIFFRVCTTDEKRCSLIPSTTFIHSNSTHRDVQALYRHDDSCVVDMLPDNSEISKILAESAPANCHYYSRSSLLTPEQHDASDLPLFVDVCEHPQRLESVWKEAVGLALSKSKGSNWNFRPELTTVPDLLQAQKSPYPFMIVDWKAERSISRIIKPTFERKLLRADRTYLLVGLTRDFGQSLSTFLVNQGARHIILASRSPPEAHTAWQEELIAQGVNIKFEKMDVTRKDQVLGLKSRLAESWPPIGGVANGAMVLEDRVFSEMSVDTLHRVMRPKTVGSKNLDIVFSSSDMDFFILVSSFAAMGGHPGQSNYAAGNMYMNGLAMARRKRGLAASVLNIGVIYGLGFLHREKSELYGGLERDGYPPISERDIHHMFMEAIYTGAPGPGQISDIITGLRRWPVHDPSLAWHYDPRFSHYWYEEDTTESSGVGCRKLSVKDRIGAVSTREELLGIVEPVVIDRLERQLQLGKDTLTCQTNISSLGIDSLVAVEMRSWMWKNIGHDVAVMKILNAQTISKLCQDIVVGIIAARETEAKAKPASNVPDGKPTTGQKPPAVPKIGISGSVTSIGTGHDGATTPTSDGTTPSLVFDLSEEVPLELINE</sequence>
<dbReference type="Pfam" id="PF21089">
    <property type="entry name" value="PKS_DH_N"/>
    <property type="match status" value="1"/>
</dbReference>
<dbReference type="InterPro" id="IPR057326">
    <property type="entry name" value="KR_dom"/>
</dbReference>
<feature type="active site" description="Proton acceptor; for dehydratase activity" evidence="6">
    <location>
        <position position="1010"/>
    </location>
</feature>
<dbReference type="GO" id="GO:0004312">
    <property type="term" value="F:fatty acid synthase activity"/>
    <property type="evidence" value="ECO:0007669"/>
    <property type="project" value="TreeGrafter"/>
</dbReference>
<dbReference type="InterPro" id="IPR016035">
    <property type="entry name" value="Acyl_Trfase/lysoPLipase"/>
</dbReference>
<dbReference type="Gene3D" id="3.40.47.10">
    <property type="match status" value="1"/>
</dbReference>
<evidence type="ECO:0000259" key="10">
    <source>
        <dbReference type="PROSITE" id="PS52019"/>
    </source>
</evidence>
<dbReference type="InterPro" id="IPR006162">
    <property type="entry name" value="Ppantetheine_attach_site"/>
</dbReference>
<evidence type="ECO:0000256" key="4">
    <source>
        <dbReference type="ARBA" id="ARBA00023002"/>
    </source>
</evidence>
<dbReference type="InterPro" id="IPR050091">
    <property type="entry name" value="PKS_NRPS_Biosynth_Enz"/>
</dbReference>
<dbReference type="SMART" id="SM00827">
    <property type="entry name" value="PKS_AT"/>
    <property type="match status" value="1"/>
</dbReference>
<reference evidence="11" key="1">
    <citation type="submission" date="2023-06" db="EMBL/GenBank/DDBJ databases">
        <title>Genome-scale phylogeny and comparative genomics of the fungal order Sordariales.</title>
        <authorList>
            <consortium name="Lawrence Berkeley National Laboratory"/>
            <person name="Hensen N."/>
            <person name="Bonometti L."/>
            <person name="Westerberg I."/>
            <person name="Brannstrom I.O."/>
            <person name="Guillou S."/>
            <person name="Cros-Aarteil S."/>
            <person name="Calhoun S."/>
            <person name="Haridas S."/>
            <person name="Kuo A."/>
            <person name="Mondo S."/>
            <person name="Pangilinan J."/>
            <person name="Riley R."/>
            <person name="LaButti K."/>
            <person name="Andreopoulos B."/>
            <person name="Lipzen A."/>
            <person name="Chen C."/>
            <person name="Yanf M."/>
            <person name="Daum C."/>
            <person name="Ng V."/>
            <person name="Clum A."/>
            <person name="Steindorff A."/>
            <person name="Ohm R."/>
            <person name="Martin F."/>
            <person name="Silar P."/>
            <person name="Natvig D."/>
            <person name="Lalanne C."/>
            <person name="Gautier V."/>
            <person name="Ament-velasquez S.L."/>
            <person name="Kruys A."/>
            <person name="Hutchinson M.I."/>
            <person name="Powell A.J."/>
            <person name="Barry K."/>
            <person name="Miller A.N."/>
            <person name="Grigoriev I.V."/>
            <person name="Debuchy R."/>
            <person name="Gladieux P."/>
            <person name="Thoren M.H."/>
            <person name="Johannesson H."/>
        </authorList>
    </citation>
    <scope>NUCLEOTIDE SEQUENCE</scope>
    <source>
        <strain evidence="11">SMH3391-2</strain>
    </source>
</reference>
<dbReference type="EMBL" id="JAULSR010000011">
    <property type="protein sequence ID" value="KAK0610089.1"/>
    <property type="molecule type" value="Genomic_DNA"/>
</dbReference>
<proteinExistence type="predicted"/>
<dbReference type="PROSITE" id="PS52019">
    <property type="entry name" value="PKS_MFAS_DH"/>
    <property type="match status" value="1"/>
</dbReference>
<feature type="region of interest" description="C-terminal hotdog fold" evidence="6">
    <location>
        <begin position="1131"/>
        <end position="1288"/>
    </location>
</feature>
<organism evidence="11 12">
    <name type="scientific">Bombardia bombarda</name>
    <dbReference type="NCBI Taxonomy" id="252184"/>
    <lineage>
        <taxon>Eukaryota</taxon>
        <taxon>Fungi</taxon>
        <taxon>Dikarya</taxon>
        <taxon>Ascomycota</taxon>
        <taxon>Pezizomycotina</taxon>
        <taxon>Sordariomycetes</taxon>
        <taxon>Sordariomycetidae</taxon>
        <taxon>Sordariales</taxon>
        <taxon>Lasiosphaeriaceae</taxon>
        <taxon>Bombardia</taxon>
    </lineage>
</organism>
<dbReference type="Proteomes" id="UP001174934">
    <property type="component" value="Unassembled WGS sequence"/>
</dbReference>
<evidence type="ECO:0000259" key="8">
    <source>
        <dbReference type="PROSITE" id="PS50075"/>
    </source>
</evidence>
<dbReference type="FunFam" id="3.40.47.10:FF:000019">
    <property type="entry name" value="Polyketide synthase type I"/>
    <property type="match status" value="1"/>
</dbReference>
<dbReference type="InterPro" id="IPR049552">
    <property type="entry name" value="PKS_DH_N"/>
</dbReference>
<feature type="region of interest" description="N-terminal hotdog fold" evidence="6">
    <location>
        <begin position="978"/>
        <end position="1116"/>
    </location>
</feature>
<dbReference type="SUPFAM" id="SSF55048">
    <property type="entry name" value="Probable ACP-binding domain of malonyl-CoA ACP transacylase"/>
    <property type="match status" value="1"/>
</dbReference>
<keyword evidence="2" id="KW-0597">Phosphoprotein</keyword>
<dbReference type="SUPFAM" id="SSF47336">
    <property type="entry name" value="ACP-like"/>
    <property type="match status" value="1"/>
</dbReference>
<protein>
    <recommendedName>
        <fullName evidence="13">Polyketide synthase</fullName>
    </recommendedName>
</protein>
<dbReference type="InterPro" id="IPR042104">
    <property type="entry name" value="PKS_dehydratase_sf"/>
</dbReference>
<dbReference type="Gene3D" id="3.40.50.150">
    <property type="entry name" value="Vaccinia Virus protein VP39"/>
    <property type="match status" value="1"/>
</dbReference>
<dbReference type="GO" id="GO:0031177">
    <property type="term" value="F:phosphopantetheine binding"/>
    <property type="evidence" value="ECO:0007669"/>
    <property type="project" value="InterPro"/>
</dbReference>
<dbReference type="InterPro" id="IPR016036">
    <property type="entry name" value="Malonyl_transacylase_ACP-bd"/>
</dbReference>
<feature type="active site" description="Proton donor; for dehydratase activity" evidence="6">
    <location>
        <position position="1190"/>
    </location>
</feature>